<evidence type="ECO:0000259" key="1">
    <source>
        <dbReference type="PROSITE" id="PS51186"/>
    </source>
</evidence>
<dbReference type="AlphaFoldDB" id="A0A1M5ICW2"/>
<gene>
    <name evidence="2" type="ORF">SAMN05444362_11936</name>
</gene>
<proteinExistence type="predicted"/>
<dbReference type="Gene3D" id="3.40.630.30">
    <property type="match status" value="1"/>
</dbReference>
<evidence type="ECO:0000313" key="3">
    <source>
        <dbReference type="Proteomes" id="UP000184480"/>
    </source>
</evidence>
<dbReference type="InterPro" id="IPR000182">
    <property type="entry name" value="GNAT_dom"/>
</dbReference>
<dbReference type="PROSITE" id="PS51186">
    <property type="entry name" value="GNAT"/>
    <property type="match status" value="1"/>
</dbReference>
<dbReference type="STRING" id="1346286.SAMN05444362_11936"/>
<sequence length="173" mass="20388">MKIENCVLTDTNKILSLYEAARNLQIQRQMVVWPFFQKSFIENEITEGRQWKMTIDNVIVCNWAITFGDKEIWGDKDQDDSIYIHRICNNPDFRGKRYIDKIVEWSKQYGKNIRKPFIRLDTLGNNTKLIKHYTSAGFNFLGMSRLTDTATLPSHYQDEPNCCLFEIDLHGEI</sequence>
<dbReference type="EMBL" id="FQUC01000019">
    <property type="protein sequence ID" value="SHG26101.1"/>
    <property type="molecule type" value="Genomic_DNA"/>
</dbReference>
<dbReference type="OrthoDB" id="758560at2"/>
<keyword evidence="2" id="KW-0808">Transferase</keyword>
<accession>A0A1M5ICW2</accession>
<dbReference type="Proteomes" id="UP000184480">
    <property type="component" value="Unassembled WGS sequence"/>
</dbReference>
<evidence type="ECO:0000313" key="2">
    <source>
        <dbReference type="EMBL" id="SHG26101.1"/>
    </source>
</evidence>
<feature type="domain" description="N-acetyltransferase" evidence="1">
    <location>
        <begin position="1"/>
        <end position="158"/>
    </location>
</feature>
<protein>
    <submittedName>
        <fullName evidence="2">Acetyltransferase (GNAT) family protein</fullName>
    </submittedName>
</protein>
<organism evidence="2 3">
    <name type="scientific">Dysgonomonas macrotermitis</name>
    <dbReference type="NCBI Taxonomy" id="1346286"/>
    <lineage>
        <taxon>Bacteria</taxon>
        <taxon>Pseudomonadati</taxon>
        <taxon>Bacteroidota</taxon>
        <taxon>Bacteroidia</taxon>
        <taxon>Bacteroidales</taxon>
        <taxon>Dysgonomonadaceae</taxon>
        <taxon>Dysgonomonas</taxon>
    </lineage>
</organism>
<dbReference type="InterPro" id="IPR016181">
    <property type="entry name" value="Acyl_CoA_acyltransferase"/>
</dbReference>
<dbReference type="SUPFAM" id="SSF55729">
    <property type="entry name" value="Acyl-CoA N-acyltransferases (Nat)"/>
    <property type="match status" value="1"/>
</dbReference>
<dbReference type="RefSeq" id="WP_062178709.1">
    <property type="nucleotide sequence ID" value="NZ_BBXL01000005.1"/>
</dbReference>
<name>A0A1M5ICW2_9BACT</name>
<dbReference type="GO" id="GO:0016747">
    <property type="term" value="F:acyltransferase activity, transferring groups other than amino-acyl groups"/>
    <property type="evidence" value="ECO:0007669"/>
    <property type="project" value="InterPro"/>
</dbReference>
<keyword evidence="3" id="KW-1185">Reference proteome</keyword>
<reference evidence="3" key="1">
    <citation type="submission" date="2016-11" db="EMBL/GenBank/DDBJ databases">
        <authorList>
            <person name="Varghese N."/>
            <person name="Submissions S."/>
        </authorList>
    </citation>
    <scope>NUCLEOTIDE SEQUENCE [LARGE SCALE GENOMIC DNA]</scope>
    <source>
        <strain evidence="3">DSM 27370</strain>
    </source>
</reference>